<organism evidence="1">
    <name type="scientific">hydrothermal vent metagenome</name>
    <dbReference type="NCBI Taxonomy" id="652676"/>
    <lineage>
        <taxon>unclassified sequences</taxon>
        <taxon>metagenomes</taxon>
        <taxon>ecological metagenomes</taxon>
    </lineage>
</organism>
<gene>
    <name evidence="1" type="ORF">MNBD_GAMMA10-486</name>
</gene>
<evidence type="ECO:0000313" key="1">
    <source>
        <dbReference type="EMBL" id="VAW64603.1"/>
    </source>
</evidence>
<sequence length="638" mass="72099">MEQILEIRDGCNSPGQLLRSLAFARFLKIYKQEFIADLEKRSDKRRQEADHKIDFIHTVSTRALIKILETSEFEADDSREKARELIRFMDGAFHHYRGSGYSRLVRLQNAVVSSGLETTLTVKNKVTDKAQSLSDLILETRRQLLHKVNLDKGVRRTPGMDASPNITAGEISGHYFNYPADYCLLAQIPLTIAADMKTGVDYSTPSNKRARPFYELSHNPLRLDNINIDHWVSVPLQVGRSLIITFIHKSRGCIEMEPGLLNLFPFAKIEDITSNRRPDGIFFFGDPAAREDDLGYYYDKQSELLVGVVPNIDELKYFGYAKKPILTLHNVLAIQNGDLPLHCGCTRYVVRFNESNEPYIAEMLIKADDMGKISLRKLPGDQVTRPIFCGTETGAFACLDGFSEQAKLLMAGREVGYNKDTGSNARQIVPVTEVDELYREDPLDILLYMNNFNLVETDERTIRADMHIDEALEHFRLGERVAAGSTQTHRGSKESSYWANPFPLLKDNNANILHPQLFEKFTENEKGFIGDMNILVNRGELKVGVAHSQLMAGVYEGNSDADLTRCNFNDRDNVEQEGPVRLADDLIDLIKSTALDKRQKLKDKNEDISVTIALVGDSRTGKSETAEKMEGILRLQLV</sequence>
<protein>
    <submittedName>
        <fullName evidence="1">Uncharacterized protein</fullName>
    </submittedName>
</protein>
<proteinExistence type="predicted"/>
<accession>A0A3B0XK69</accession>
<dbReference type="EMBL" id="UOFJ01000137">
    <property type="protein sequence ID" value="VAW64603.1"/>
    <property type="molecule type" value="Genomic_DNA"/>
</dbReference>
<reference evidence="1" key="1">
    <citation type="submission" date="2018-06" db="EMBL/GenBank/DDBJ databases">
        <authorList>
            <person name="Zhirakovskaya E."/>
        </authorList>
    </citation>
    <scope>NUCLEOTIDE SEQUENCE</scope>
</reference>
<name>A0A3B0XK69_9ZZZZ</name>
<dbReference type="AlphaFoldDB" id="A0A3B0XK69"/>